<dbReference type="Gene3D" id="3.40.1410.10">
    <property type="entry name" value="Chorismate lyase-like"/>
    <property type="match status" value="1"/>
</dbReference>
<dbReference type="Pfam" id="PF07702">
    <property type="entry name" value="UTRA"/>
    <property type="match status" value="1"/>
</dbReference>
<protein>
    <submittedName>
        <fullName evidence="5">GntR family transcriptional regulator</fullName>
    </submittedName>
</protein>
<dbReference type="PROSITE" id="PS50949">
    <property type="entry name" value="HTH_GNTR"/>
    <property type="match status" value="1"/>
</dbReference>
<evidence type="ECO:0000256" key="2">
    <source>
        <dbReference type="ARBA" id="ARBA00023125"/>
    </source>
</evidence>
<dbReference type="SUPFAM" id="SSF46785">
    <property type="entry name" value="Winged helix' DNA-binding domain"/>
    <property type="match status" value="1"/>
</dbReference>
<evidence type="ECO:0000313" key="5">
    <source>
        <dbReference type="EMBL" id="RKF33600.1"/>
    </source>
</evidence>
<keyword evidence="1" id="KW-0805">Transcription regulation</keyword>
<dbReference type="InterPro" id="IPR000524">
    <property type="entry name" value="Tscrpt_reg_HTH_GntR"/>
</dbReference>
<dbReference type="InterPro" id="IPR036388">
    <property type="entry name" value="WH-like_DNA-bd_sf"/>
</dbReference>
<dbReference type="SUPFAM" id="SSF64288">
    <property type="entry name" value="Chorismate lyase-like"/>
    <property type="match status" value="1"/>
</dbReference>
<dbReference type="GO" id="GO:0003677">
    <property type="term" value="F:DNA binding"/>
    <property type="evidence" value="ECO:0007669"/>
    <property type="project" value="UniProtKB-KW"/>
</dbReference>
<dbReference type="PRINTS" id="PR00035">
    <property type="entry name" value="HTHGNTR"/>
</dbReference>
<keyword evidence="2" id="KW-0238">DNA-binding</keyword>
<dbReference type="AlphaFoldDB" id="A0A420FKW3"/>
<reference evidence="5 6" key="1">
    <citation type="submission" date="2016-07" db="EMBL/GenBank/DDBJ databases">
        <title>Genome analysis of Burkholderia fungorum ES3-20.</title>
        <authorList>
            <person name="Xu D."/>
            <person name="Yao R."/>
            <person name="Zheng S."/>
        </authorList>
    </citation>
    <scope>NUCLEOTIDE SEQUENCE [LARGE SCALE GENOMIC DNA]</scope>
    <source>
        <strain evidence="5 6">ES3-20</strain>
    </source>
</reference>
<organism evidence="5 6">
    <name type="scientific">Paraburkholderia fungorum</name>
    <dbReference type="NCBI Taxonomy" id="134537"/>
    <lineage>
        <taxon>Bacteria</taxon>
        <taxon>Pseudomonadati</taxon>
        <taxon>Pseudomonadota</taxon>
        <taxon>Betaproteobacteria</taxon>
        <taxon>Burkholderiales</taxon>
        <taxon>Burkholderiaceae</taxon>
        <taxon>Paraburkholderia</taxon>
    </lineage>
</organism>
<comment type="caution">
    <text evidence="5">The sequence shown here is derived from an EMBL/GenBank/DDBJ whole genome shotgun (WGS) entry which is preliminary data.</text>
</comment>
<dbReference type="PANTHER" id="PTHR44846:SF1">
    <property type="entry name" value="MANNOSYL-D-GLYCERATE TRANSPORT_METABOLISM SYSTEM REPRESSOR MNGR-RELATED"/>
    <property type="match status" value="1"/>
</dbReference>
<dbReference type="InterPro" id="IPR036390">
    <property type="entry name" value="WH_DNA-bd_sf"/>
</dbReference>
<name>A0A420FKW3_9BURK</name>
<dbReference type="InterPro" id="IPR028978">
    <property type="entry name" value="Chorismate_lyase_/UTRA_dom_sf"/>
</dbReference>
<dbReference type="InterPro" id="IPR050679">
    <property type="entry name" value="Bact_HTH_transcr_reg"/>
</dbReference>
<evidence type="ECO:0000259" key="4">
    <source>
        <dbReference type="PROSITE" id="PS50949"/>
    </source>
</evidence>
<keyword evidence="3" id="KW-0804">Transcription</keyword>
<evidence type="ECO:0000313" key="6">
    <source>
        <dbReference type="Proteomes" id="UP000283709"/>
    </source>
</evidence>
<gene>
    <name evidence="5" type="ORF">BCY88_09920</name>
</gene>
<dbReference type="InterPro" id="IPR011663">
    <property type="entry name" value="UTRA"/>
</dbReference>
<feature type="domain" description="HTH gntR-type" evidence="4">
    <location>
        <begin position="15"/>
        <end position="83"/>
    </location>
</feature>
<dbReference type="SMART" id="SM00866">
    <property type="entry name" value="UTRA"/>
    <property type="match status" value="1"/>
</dbReference>
<dbReference type="GO" id="GO:0003700">
    <property type="term" value="F:DNA-binding transcription factor activity"/>
    <property type="evidence" value="ECO:0007669"/>
    <property type="project" value="InterPro"/>
</dbReference>
<evidence type="ECO:0000256" key="3">
    <source>
        <dbReference type="ARBA" id="ARBA00023163"/>
    </source>
</evidence>
<dbReference type="OrthoDB" id="8584262at2"/>
<dbReference type="SMART" id="SM00345">
    <property type="entry name" value="HTH_GNTR"/>
    <property type="match status" value="1"/>
</dbReference>
<accession>A0A420FKW3</accession>
<dbReference type="CDD" id="cd07377">
    <property type="entry name" value="WHTH_GntR"/>
    <property type="match status" value="1"/>
</dbReference>
<evidence type="ECO:0000256" key="1">
    <source>
        <dbReference type="ARBA" id="ARBA00023015"/>
    </source>
</evidence>
<sequence>MSASTTQTLPRARGTSLHRQMFLVLRERIVSGGYPAGSLIPKEEDLCTYFGVSRITARRALTDLEAQGYVYRRQGLGTFVPTDLPVAREAATLGFVDALHKSAEETKVEVLNVELRPVPLSIAQQLQLEPGDRAIHALRLRKIGDVTVMVTDAWVPERYSKAVTATTLKKRALYEILMSQGVEFGRVIQEVTAVAADPTFAQWLGTEVGVPLLRTSRLVYDTNRIPVQHLTLTVTPERSRIVTDMSVDSMNTLRTGQIVHNVQQPDRAAGKRRG</sequence>
<dbReference type="Pfam" id="PF00392">
    <property type="entry name" value="GntR"/>
    <property type="match status" value="1"/>
</dbReference>
<dbReference type="Proteomes" id="UP000283709">
    <property type="component" value="Unassembled WGS sequence"/>
</dbReference>
<dbReference type="Gene3D" id="1.10.10.10">
    <property type="entry name" value="Winged helix-like DNA-binding domain superfamily/Winged helix DNA-binding domain"/>
    <property type="match status" value="1"/>
</dbReference>
<proteinExistence type="predicted"/>
<dbReference type="EMBL" id="MCAS01000056">
    <property type="protein sequence ID" value="RKF33600.1"/>
    <property type="molecule type" value="Genomic_DNA"/>
</dbReference>
<dbReference type="GO" id="GO:0045892">
    <property type="term" value="P:negative regulation of DNA-templated transcription"/>
    <property type="evidence" value="ECO:0007669"/>
    <property type="project" value="TreeGrafter"/>
</dbReference>
<dbReference type="PANTHER" id="PTHR44846">
    <property type="entry name" value="MANNOSYL-D-GLYCERATE TRANSPORT/METABOLISM SYSTEM REPRESSOR MNGR-RELATED"/>
    <property type="match status" value="1"/>
</dbReference>